<feature type="non-terminal residue" evidence="2">
    <location>
        <position position="71"/>
    </location>
</feature>
<keyword evidence="1" id="KW-0812">Transmembrane</keyword>
<name>A0A821PIA6_9BILA</name>
<accession>A0A821PIA6</accession>
<reference evidence="2" key="1">
    <citation type="submission" date="2021-02" db="EMBL/GenBank/DDBJ databases">
        <authorList>
            <person name="Nowell W R."/>
        </authorList>
    </citation>
    <scope>NUCLEOTIDE SEQUENCE</scope>
</reference>
<protein>
    <submittedName>
        <fullName evidence="2">Uncharacterized protein</fullName>
    </submittedName>
</protein>
<dbReference type="EMBL" id="CAJOBP010049370">
    <property type="protein sequence ID" value="CAF4805533.1"/>
    <property type="molecule type" value="Genomic_DNA"/>
</dbReference>
<sequence>MKQSFARSYVILALILNLISFILSLIAYHLPNWKYVQLGPTFTPIILSDNTPMDPLIRGEVDKYVDTLYHR</sequence>
<dbReference type="Proteomes" id="UP000663873">
    <property type="component" value="Unassembled WGS sequence"/>
</dbReference>
<keyword evidence="1" id="KW-0472">Membrane</keyword>
<evidence type="ECO:0000313" key="2">
    <source>
        <dbReference type="EMBL" id="CAF4805533.1"/>
    </source>
</evidence>
<gene>
    <name evidence="2" type="ORF">UJA718_LOCUS41484</name>
</gene>
<keyword evidence="3" id="KW-1185">Reference proteome</keyword>
<organism evidence="2 3">
    <name type="scientific">Rotaria socialis</name>
    <dbReference type="NCBI Taxonomy" id="392032"/>
    <lineage>
        <taxon>Eukaryota</taxon>
        <taxon>Metazoa</taxon>
        <taxon>Spiralia</taxon>
        <taxon>Gnathifera</taxon>
        <taxon>Rotifera</taxon>
        <taxon>Eurotatoria</taxon>
        <taxon>Bdelloidea</taxon>
        <taxon>Philodinida</taxon>
        <taxon>Philodinidae</taxon>
        <taxon>Rotaria</taxon>
    </lineage>
</organism>
<dbReference type="AlphaFoldDB" id="A0A821PIA6"/>
<proteinExistence type="predicted"/>
<keyword evidence="1" id="KW-1133">Transmembrane helix</keyword>
<comment type="caution">
    <text evidence="2">The sequence shown here is derived from an EMBL/GenBank/DDBJ whole genome shotgun (WGS) entry which is preliminary data.</text>
</comment>
<feature type="transmembrane region" description="Helical" evidence="1">
    <location>
        <begin position="9"/>
        <end position="30"/>
    </location>
</feature>
<evidence type="ECO:0000313" key="3">
    <source>
        <dbReference type="Proteomes" id="UP000663873"/>
    </source>
</evidence>
<evidence type="ECO:0000256" key="1">
    <source>
        <dbReference type="SAM" id="Phobius"/>
    </source>
</evidence>